<feature type="domain" description="UspA" evidence="2">
    <location>
        <begin position="2"/>
        <end position="140"/>
    </location>
</feature>
<keyword evidence="4" id="KW-1185">Reference proteome</keyword>
<protein>
    <submittedName>
        <fullName evidence="3">Universal stress protein</fullName>
    </submittedName>
</protein>
<dbReference type="PANTHER" id="PTHR46268:SF15">
    <property type="entry name" value="UNIVERSAL STRESS PROTEIN HP_0031"/>
    <property type="match status" value="1"/>
</dbReference>
<dbReference type="PANTHER" id="PTHR46268">
    <property type="entry name" value="STRESS RESPONSE PROTEIN NHAX"/>
    <property type="match status" value="1"/>
</dbReference>
<comment type="caution">
    <text evidence="3">The sequence shown here is derived from an EMBL/GenBank/DDBJ whole genome shotgun (WGS) entry which is preliminary data.</text>
</comment>
<dbReference type="Gene3D" id="3.40.50.620">
    <property type="entry name" value="HUPs"/>
    <property type="match status" value="1"/>
</dbReference>
<proteinExistence type="inferred from homology"/>
<evidence type="ECO:0000313" key="4">
    <source>
        <dbReference type="Proteomes" id="UP001595724"/>
    </source>
</evidence>
<name>A0ABV7UWX8_9GAMM</name>
<evidence type="ECO:0000256" key="1">
    <source>
        <dbReference type="ARBA" id="ARBA00008791"/>
    </source>
</evidence>
<sequence>MNILLAIDGSDASDRAAKHCVQLAKKLAEPPAMTVVNVCAPLLPAAARKLGRKATAEYYTSGAEYAVRKARRVLGRAHLAFDEAFPVGDAAEEIVRLADKQGATLIVMGSRGQTGLKNLLLGSVASRVLALSKVPVTIVR</sequence>
<comment type="similarity">
    <text evidence="1">Belongs to the universal stress protein A family.</text>
</comment>
<dbReference type="InterPro" id="IPR014729">
    <property type="entry name" value="Rossmann-like_a/b/a_fold"/>
</dbReference>
<dbReference type="Pfam" id="PF00582">
    <property type="entry name" value="Usp"/>
    <property type="match status" value="1"/>
</dbReference>
<dbReference type="Proteomes" id="UP001595724">
    <property type="component" value="Unassembled WGS sequence"/>
</dbReference>
<dbReference type="RefSeq" id="WP_386711758.1">
    <property type="nucleotide sequence ID" value="NZ_JBHRYF010000009.1"/>
</dbReference>
<dbReference type="SUPFAM" id="SSF52402">
    <property type="entry name" value="Adenine nucleotide alpha hydrolases-like"/>
    <property type="match status" value="1"/>
</dbReference>
<dbReference type="EMBL" id="JBHRYF010000009">
    <property type="protein sequence ID" value="MFC3661063.1"/>
    <property type="molecule type" value="Genomic_DNA"/>
</dbReference>
<organism evidence="3 4">
    <name type="scientific">Luteimonas notoginsengisoli</name>
    <dbReference type="NCBI Taxonomy" id="1578200"/>
    <lineage>
        <taxon>Bacteria</taxon>
        <taxon>Pseudomonadati</taxon>
        <taxon>Pseudomonadota</taxon>
        <taxon>Gammaproteobacteria</taxon>
        <taxon>Lysobacterales</taxon>
        <taxon>Lysobacteraceae</taxon>
        <taxon>Luteimonas</taxon>
    </lineage>
</organism>
<accession>A0ABV7UWX8</accession>
<dbReference type="CDD" id="cd00293">
    <property type="entry name" value="USP-like"/>
    <property type="match status" value="1"/>
</dbReference>
<evidence type="ECO:0000259" key="2">
    <source>
        <dbReference type="Pfam" id="PF00582"/>
    </source>
</evidence>
<dbReference type="InterPro" id="IPR006016">
    <property type="entry name" value="UspA"/>
</dbReference>
<dbReference type="PRINTS" id="PR01438">
    <property type="entry name" value="UNVRSLSTRESS"/>
</dbReference>
<gene>
    <name evidence="3" type="ORF">ACFOM9_13415</name>
</gene>
<evidence type="ECO:0000313" key="3">
    <source>
        <dbReference type="EMBL" id="MFC3661063.1"/>
    </source>
</evidence>
<reference evidence="4" key="1">
    <citation type="journal article" date="2019" name="Int. J. Syst. Evol. Microbiol.">
        <title>The Global Catalogue of Microorganisms (GCM) 10K type strain sequencing project: providing services to taxonomists for standard genome sequencing and annotation.</title>
        <authorList>
            <consortium name="The Broad Institute Genomics Platform"/>
            <consortium name="The Broad Institute Genome Sequencing Center for Infectious Disease"/>
            <person name="Wu L."/>
            <person name="Ma J."/>
        </authorList>
    </citation>
    <scope>NUCLEOTIDE SEQUENCE [LARGE SCALE GENOMIC DNA]</scope>
    <source>
        <strain evidence="4">KCTC 42211</strain>
    </source>
</reference>
<dbReference type="InterPro" id="IPR006015">
    <property type="entry name" value="Universal_stress_UspA"/>
</dbReference>